<dbReference type="InterPro" id="IPR000490">
    <property type="entry name" value="Glyco_hydro_17"/>
</dbReference>
<dbReference type="PANTHER" id="PTHR32227">
    <property type="entry name" value="GLUCAN ENDO-1,3-BETA-GLUCOSIDASE BG1-RELATED-RELATED"/>
    <property type="match status" value="1"/>
</dbReference>
<evidence type="ECO:0000313" key="8">
    <source>
        <dbReference type="Proteomes" id="UP000886595"/>
    </source>
</evidence>
<keyword evidence="5" id="KW-0326">Glycosidase</keyword>
<evidence type="ECO:0000256" key="1">
    <source>
        <dbReference type="ARBA" id="ARBA00000382"/>
    </source>
</evidence>
<proteinExistence type="inferred from homology"/>
<keyword evidence="4" id="KW-0378">Hydrolase</keyword>
<sequence length="175" mass="18817">MISTLNLDHVLAFRQVQLAVLGLGVIENINGMNVNWFGRLNAETRVRFKVTGSLFRCCFREQLVSVLACTNAAFIGTDLTNICLYDADTSIENVTACIPSTNIAAIAVGSEVLNTTPHVSAVLASALSNIHKALVASNLNIQVKVSSPVSMDIMPKPFPPPSMSTFSPSWSTTVY</sequence>
<reference evidence="7 8" key="1">
    <citation type="submission" date="2020-02" db="EMBL/GenBank/DDBJ databases">
        <authorList>
            <person name="Ma Q."/>
            <person name="Huang Y."/>
            <person name="Song X."/>
            <person name="Pei D."/>
        </authorList>
    </citation>
    <scope>NUCLEOTIDE SEQUENCE [LARGE SCALE GENOMIC DNA]</scope>
    <source>
        <strain evidence="7">Sxm20200214</strain>
        <tissue evidence="7">Leaf</tissue>
    </source>
</reference>
<dbReference type="SUPFAM" id="SSF51445">
    <property type="entry name" value="(Trans)glycosidases"/>
    <property type="match status" value="1"/>
</dbReference>
<dbReference type="OrthoDB" id="1930412at2759"/>
<dbReference type="EC" id="3.2.1.39" evidence="3"/>
<dbReference type="GO" id="GO:0005975">
    <property type="term" value="P:carbohydrate metabolic process"/>
    <property type="evidence" value="ECO:0007669"/>
    <property type="project" value="InterPro"/>
</dbReference>
<keyword evidence="8" id="KW-1185">Reference proteome</keyword>
<dbReference type="Pfam" id="PF00332">
    <property type="entry name" value="Glyco_hydro_17"/>
    <property type="match status" value="1"/>
</dbReference>
<name>A0A8X7VQS1_BRACI</name>
<comment type="caution">
    <text evidence="7">The sequence shown here is derived from an EMBL/GenBank/DDBJ whole genome shotgun (WGS) entry which is preliminary data.</text>
</comment>
<accession>A0A8X7VQS1</accession>
<dbReference type="EMBL" id="JAAMPC010000004">
    <property type="protein sequence ID" value="KAG2315650.1"/>
    <property type="molecule type" value="Genomic_DNA"/>
</dbReference>
<evidence type="ECO:0000313" key="7">
    <source>
        <dbReference type="EMBL" id="KAG2315650.1"/>
    </source>
</evidence>
<dbReference type="Gene3D" id="3.20.20.80">
    <property type="entry name" value="Glycosidases"/>
    <property type="match status" value="1"/>
</dbReference>
<organism evidence="7 8">
    <name type="scientific">Brassica carinata</name>
    <name type="common">Ethiopian mustard</name>
    <name type="synonym">Abyssinian cabbage</name>
    <dbReference type="NCBI Taxonomy" id="52824"/>
    <lineage>
        <taxon>Eukaryota</taxon>
        <taxon>Viridiplantae</taxon>
        <taxon>Streptophyta</taxon>
        <taxon>Embryophyta</taxon>
        <taxon>Tracheophyta</taxon>
        <taxon>Spermatophyta</taxon>
        <taxon>Magnoliopsida</taxon>
        <taxon>eudicotyledons</taxon>
        <taxon>Gunneridae</taxon>
        <taxon>Pentapetalae</taxon>
        <taxon>rosids</taxon>
        <taxon>malvids</taxon>
        <taxon>Brassicales</taxon>
        <taxon>Brassicaceae</taxon>
        <taxon>Brassiceae</taxon>
        <taxon>Brassica</taxon>
    </lineage>
</organism>
<evidence type="ECO:0000256" key="6">
    <source>
        <dbReference type="RuleBase" id="RU004335"/>
    </source>
</evidence>
<comment type="catalytic activity">
    <reaction evidence="1">
        <text>Hydrolysis of (1-&gt;3)-beta-D-glucosidic linkages in (1-&gt;3)-beta-D-glucans.</text>
        <dbReference type="EC" id="3.2.1.39"/>
    </reaction>
</comment>
<dbReference type="InterPro" id="IPR044965">
    <property type="entry name" value="Glyco_hydro_17_plant"/>
</dbReference>
<dbReference type="Proteomes" id="UP000886595">
    <property type="component" value="Unassembled WGS sequence"/>
</dbReference>
<evidence type="ECO:0000256" key="4">
    <source>
        <dbReference type="ARBA" id="ARBA00022801"/>
    </source>
</evidence>
<evidence type="ECO:0000256" key="3">
    <source>
        <dbReference type="ARBA" id="ARBA00012780"/>
    </source>
</evidence>
<evidence type="ECO:0000256" key="5">
    <source>
        <dbReference type="ARBA" id="ARBA00023295"/>
    </source>
</evidence>
<dbReference type="AlphaFoldDB" id="A0A8X7VQS1"/>
<gene>
    <name evidence="7" type="ORF">Bca52824_018772</name>
</gene>
<protein>
    <recommendedName>
        <fullName evidence="3">glucan endo-1,3-beta-D-glucosidase</fullName>
        <ecNumber evidence="3">3.2.1.39</ecNumber>
    </recommendedName>
</protein>
<evidence type="ECO:0000256" key="2">
    <source>
        <dbReference type="ARBA" id="ARBA00008773"/>
    </source>
</evidence>
<comment type="similarity">
    <text evidence="2 6">Belongs to the glycosyl hydrolase 17 family.</text>
</comment>
<dbReference type="GO" id="GO:0042973">
    <property type="term" value="F:glucan endo-1,3-beta-D-glucosidase activity"/>
    <property type="evidence" value="ECO:0007669"/>
    <property type="project" value="UniProtKB-EC"/>
</dbReference>
<dbReference type="InterPro" id="IPR017853">
    <property type="entry name" value="GH"/>
</dbReference>